<evidence type="ECO:0000313" key="5">
    <source>
        <dbReference type="Proteomes" id="UP000692954"/>
    </source>
</evidence>
<dbReference type="AlphaFoldDB" id="A0A8S1PIM0"/>
<proteinExistence type="predicted"/>
<dbReference type="GO" id="GO:0000981">
    <property type="term" value="F:DNA-binding transcription factor activity, RNA polymerase II-specific"/>
    <property type="evidence" value="ECO:0007669"/>
    <property type="project" value="TreeGrafter"/>
</dbReference>
<feature type="domain" description="Myb-like" evidence="1">
    <location>
        <begin position="179"/>
        <end position="229"/>
    </location>
</feature>
<reference evidence="4" key="1">
    <citation type="submission" date="2021-01" db="EMBL/GenBank/DDBJ databases">
        <authorList>
            <consortium name="Genoscope - CEA"/>
            <person name="William W."/>
        </authorList>
    </citation>
    <scope>NUCLEOTIDE SEQUENCE</scope>
</reference>
<feature type="domain" description="SANT" evidence="2">
    <location>
        <begin position="182"/>
        <end position="233"/>
    </location>
</feature>
<protein>
    <submittedName>
        <fullName evidence="4">Uncharacterized protein</fullName>
    </submittedName>
</protein>
<evidence type="ECO:0000259" key="1">
    <source>
        <dbReference type="PROSITE" id="PS50090"/>
    </source>
</evidence>
<dbReference type="Pfam" id="PF13921">
    <property type="entry name" value="Myb_DNA-bind_6"/>
    <property type="match status" value="1"/>
</dbReference>
<evidence type="ECO:0000313" key="4">
    <source>
        <dbReference type="EMBL" id="CAD8102980.1"/>
    </source>
</evidence>
<dbReference type="PROSITE" id="PS50090">
    <property type="entry name" value="MYB_LIKE"/>
    <property type="match status" value="2"/>
</dbReference>
<name>A0A8S1PIM0_9CILI</name>
<accession>A0A8S1PIM0</accession>
<dbReference type="PANTHER" id="PTHR45614:SF271">
    <property type="entry name" value="MYB DNA BINDING PROTEIN_ TRANSCRIPTION FACTOR-LIKE PROTEIN"/>
    <property type="match status" value="1"/>
</dbReference>
<dbReference type="PROSITE" id="PS51294">
    <property type="entry name" value="HTH_MYB"/>
    <property type="match status" value="1"/>
</dbReference>
<dbReference type="OrthoDB" id="2143914at2759"/>
<dbReference type="GO" id="GO:0005634">
    <property type="term" value="C:nucleus"/>
    <property type="evidence" value="ECO:0007669"/>
    <property type="project" value="TreeGrafter"/>
</dbReference>
<keyword evidence="5" id="KW-1185">Reference proteome</keyword>
<dbReference type="PROSITE" id="PS51293">
    <property type="entry name" value="SANT"/>
    <property type="match status" value="1"/>
</dbReference>
<feature type="domain" description="HTH myb-type" evidence="3">
    <location>
        <begin position="179"/>
        <end position="233"/>
    </location>
</feature>
<dbReference type="GO" id="GO:0000978">
    <property type="term" value="F:RNA polymerase II cis-regulatory region sequence-specific DNA binding"/>
    <property type="evidence" value="ECO:0007669"/>
    <property type="project" value="TreeGrafter"/>
</dbReference>
<dbReference type="PANTHER" id="PTHR45614">
    <property type="entry name" value="MYB PROTEIN-RELATED"/>
    <property type="match status" value="1"/>
</dbReference>
<dbReference type="SMART" id="SM00717">
    <property type="entry name" value="SANT"/>
    <property type="match status" value="2"/>
</dbReference>
<evidence type="ECO:0000259" key="2">
    <source>
        <dbReference type="PROSITE" id="PS51293"/>
    </source>
</evidence>
<feature type="domain" description="Myb-like" evidence="1">
    <location>
        <begin position="121"/>
        <end position="178"/>
    </location>
</feature>
<dbReference type="CDD" id="cd00167">
    <property type="entry name" value="SANT"/>
    <property type="match status" value="2"/>
</dbReference>
<organism evidence="4 5">
    <name type="scientific">Paramecium sonneborni</name>
    <dbReference type="NCBI Taxonomy" id="65129"/>
    <lineage>
        <taxon>Eukaryota</taxon>
        <taxon>Sar</taxon>
        <taxon>Alveolata</taxon>
        <taxon>Ciliophora</taxon>
        <taxon>Intramacronucleata</taxon>
        <taxon>Oligohymenophorea</taxon>
        <taxon>Peniculida</taxon>
        <taxon>Parameciidae</taxon>
        <taxon>Paramecium</taxon>
    </lineage>
</organism>
<dbReference type="Proteomes" id="UP000692954">
    <property type="component" value="Unassembled WGS sequence"/>
</dbReference>
<evidence type="ECO:0000259" key="3">
    <source>
        <dbReference type="PROSITE" id="PS51294"/>
    </source>
</evidence>
<dbReference type="EMBL" id="CAJJDN010000079">
    <property type="protein sequence ID" value="CAD8102980.1"/>
    <property type="molecule type" value="Genomic_DNA"/>
</dbReference>
<gene>
    <name evidence="4" type="ORF">PSON_ATCC_30995.1.T0790057</name>
</gene>
<dbReference type="InterPro" id="IPR050560">
    <property type="entry name" value="MYB_TF"/>
</dbReference>
<comment type="caution">
    <text evidence="4">The sequence shown here is derived from an EMBL/GenBank/DDBJ whole genome shotgun (WGS) entry which is preliminary data.</text>
</comment>
<sequence>MIQIKEHLPKEWFDFVEQIQKLNPIEEETVKQFVRVRVSQFPSDQQMKEYYEEVFSKSTNDQSRKKWHQQDKILLIWCMTKYLMYQNRSDLIPNDSDWEYISKILCVNKQLVELKWISLLHSNLKISPWTKEEDQILTDIASQYYSKNNWTELTIKFNQLSSSQRYPKQIRERWNNVLNPNISKQTWTKEEKIKLIQLILNYGKKWSKIQNEMDGRSENQIKNQYNGIIRNLKRFNVQESEERSLLKAIVENPDQKLSLTVTQFMSDFLAKKEASKRIDTPLLNNLGENQNLKKPKVELLSLDNGISATNISQIEKTKINQDSQYQMTQIPNLYHQQNNNLSLPQTQNQQMYYGNQYFMSSFPNTYMNYVPTNQIYPNYHQYPINLGFQQQLQMYPGYF</sequence>
<dbReference type="InterPro" id="IPR017884">
    <property type="entry name" value="SANT_dom"/>
</dbReference>
<dbReference type="InterPro" id="IPR017930">
    <property type="entry name" value="Myb_dom"/>
</dbReference>
<dbReference type="InterPro" id="IPR001005">
    <property type="entry name" value="SANT/Myb"/>
</dbReference>